<feature type="region of interest" description="Disordered" evidence="1">
    <location>
        <begin position="1"/>
        <end position="22"/>
    </location>
</feature>
<name>A0A317DEH9_9ACTN</name>
<evidence type="ECO:0008006" key="4">
    <source>
        <dbReference type="Google" id="ProtNLM"/>
    </source>
</evidence>
<gene>
    <name evidence="2" type="ORF">DKT69_24875</name>
</gene>
<feature type="compositionally biased region" description="Basic and acidic residues" evidence="1">
    <location>
        <begin position="232"/>
        <end position="241"/>
    </location>
</feature>
<dbReference type="OrthoDB" id="3725402at2"/>
<dbReference type="Pfam" id="PF13835">
    <property type="entry name" value="DUF4194"/>
    <property type="match status" value="1"/>
</dbReference>
<feature type="region of interest" description="Disordered" evidence="1">
    <location>
        <begin position="219"/>
        <end position="241"/>
    </location>
</feature>
<dbReference type="InterPro" id="IPR025449">
    <property type="entry name" value="JetB"/>
</dbReference>
<feature type="compositionally biased region" description="Acidic residues" evidence="1">
    <location>
        <begin position="1"/>
        <end position="10"/>
    </location>
</feature>
<organism evidence="2 3">
    <name type="scientific">Micromonospora sicca</name>
    <dbReference type="NCBI Taxonomy" id="2202420"/>
    <lineage>
        <taxon>Bacteria</taxon>
        <taxon>Bacillati</taxon>
        <taxon>Actinomycetota</taxon>
        <taxon>Actinomycetes</taxon>
        <taxon>Micromonosporales</taxon>
        <taxon>Micromonosporaceae</taxon>
        <taxon>Micromonospora</taxon>
    </lineage>
</organism>
<evidence type="ECO:0000313" key="3">
    <source>
        <dbReference type="Proteomes" id="UP000246050"/>
    </source>
</evidence>
<protein>
    <recommendedName>
        <fullName evidence="4">DUF4194 domain-containing protein</fullName>
    </recommendedName>
</protein>
<dbReference type="AlphaFoldDB" id="A0A317DEH9"/>
<dbReference type="RefSeq" id="WP_109803928.1">
    <property type="nucleotide sequence ID" value="NZ_QGKS01000297.1"/>
</dbReference>
<reference evidence="2 3" key="1">
    <citation type="submission" date="2018-05" db="EMBL/GenBank/DDBJ databases">
        <title>Micromonosporas from Atacama Desert.</title>
        <authorList>
            <person name="Carro L."/>
            <person name="Golinska P."/>
            <person name="Klenk H.-P."/>
            <person name="Goodfellow M."/>
        </authorList>
    </citation>
    <scope>NUCLEOTIDE SEQUENCE [LARGE SCALE GENOMIC DNA]</scope>
    <source>
        <strain evidence="2 3">4G51</strain>
    </source>
</reference>
<feature type="compositionally biased region" description="Basic and acidic residues" evidence="1">
    <location>
        <begin position="11"/>
        <end position="22"/>
    </location>
</feature>
<dbReference type="Proteomes" id="UP000246050">
    <property type="component" value="Unassembled WGS sequence"/>
</dbReference>
<evidence type="ECO:0000313" key="2">
    <source>
        <dbReference type="EMBL" id="PWR12136.1"/>
    </source>
</evidence>
<sequence length="241" mass="27119">MTDPDLDEADGADHDGSWDDLDRMLDDDGPQALFEGDCGQLALEVRRTFVSLLKKRYISAERHPQDWRVLMENRSLLESRFNDIFLQLVVSGDYEVAYKRQASPDGGGVFPTVLHDTTYNREQTILMVHLRAVFRSKRASGDDVVFVDAEDLVQELANYRPASNTNHVNDEKAARRAVEALVTSDILLKSSEDDRYRISPIIEVLLPVNRVQELYESLVRTRSGGSGTGDHSGPDQGDRQP</sequence>
<dbReference type="EMBL" id="QGKS01000297">
    <property type="protein sequence ID" value="PWR12136.1"/>
    <property type="molecule type" value="Genomic_DNA"/>
</dbReference>
<evidence type="ECO:0000256" key="1">
    <source>
        <dbReference type="SAM" id="MobiDB-lite"/>
    </source>
</evidence>
<proteinExistence type="predicted"/>
<accession>A0A317DEH9</accession>
<comment type="caution">
    <text evidence="2">The sequence shown here is derived from an EMBL/GenBank/DDBJ whole genome shotgun (WGS) entry which is preliminary data.</text>
</comment>